<dbReference type="EMBL" id="ACDY02000004">
    <property type="protein sequence ID" value="EEZ72048.1"/>
    <property type="molecule type" value="Genomic_DNA"/>
</dbReference>
<dbReference type="eggNOG" id="COG3306">
    <property type="taxonomic scope" value="Bacteria"/>
</dbReference>
<dbReference type="EC" id="2.4.-.-" evidence="6"/>
<keyword evidence="6" id="KW-0808">Transferase</keyword>
<dbReference type="InterPro" id="IPR002654">
    <property type="entry name" value="Glyco_trans_25"/>
</dbReference>
<feature type="compositionally biased region" description="Basic and acidic residues" evidence="4">
    <location>
        <begin position="277"/>
        <end position="288"/>
    </location>
</feature>
<evidence type="ECO:0000313" key="7">
    <source>
        <dbReference type="Proteomes" id="UP000003294"/>
    </source>
</evidence>
<evidence type="ECO:0000256" key="3">
    <source>
        <dbReference type="ARBA" id="ARBA00022985"/>
    </source>
</evidence>
<dbReference type="GO" id="GO:0009103">
    <property type="term" value="P:lipopolysaccharide biosynthetic process"/>
    <property type="evidence" value="ECO:0007669"/>
    <property type="project" value="UniProtKB-KW"/>
</dbReference>
<organism evidence="6 7">
    <name type="scientific">Neisseria cinerea ATCC 14685</name>
    <dbReference type="NCBI Taxonomy" id="546262"/>
    <lineage>
        <taxon>Bacteria</taxon>
        <taxon>Pseudomonadati</taxon>
        <taxon>Pseudomonadota</taxon>
        <taxon>Betaproteobacteria</taxon>
        <taxon>Neisseriales</taxon>
        <taxon>Neisseriaceae</taxon>
        <taxon>Neisseria</taxon>
    </lineage>
</organism>
<accession>D0W2K1</accession>
<evidence type="ECO:0000256" key="1">
    <source>
        <dbReference type="ARBA" id="ARBA00005068"/>
    </source>
</evidence>
<dbReference type="STRING" id="546262.NEICINOT_03884"/>
<dbReference type="Pfam" id="PF01755">
    <property type="entry name" value="Glyco_transf_25"/>
    <property type="match status" value="1"/>
</dbReference>
<feature type="region of interest" description="Disordered" evidence="4">
    <location>
        <begin position="271"/>
        <end position="295"/>
    </location>
</feature>
<dbReference type="UniPathway" id="UPA00820"/>
<protein>
    <submittedName>
        <fullName evidence="6">Lacto-N-neotetraose biosynthesis glycosyl transferase LgtE</fullName>
        <ecNumber evidence="6">2.4.-.-</ecNumber>
    </submittedName>
</protein>
<comment type="caution">
    <text evidence="6">The sequence shown here is derived from an EMBL/GenBank/DDBJ whole genome shotgun (WGS) entry which is preliminary data.</text>
</comment>
<sequence length="295" mass="34388">MFIVNGTVPVLREVLMRNYVISLASAKERRAHIADTFGRHDIPFQFFDALMPSEELEQAMGELVPGLVRHNLLSSVEKACFMSHVVLWKQALDEGVSYIAVFEDDVLLGEGAEKFLAKDGWLKERFDPDSAFIVRLETMFIKVIARPCGVPDYEGRHFPLLESEHWGTAGYIISREAMRFFLERFAVLPAERIKAVDWMMFTYFFDKEGMPVYQVSPALCAQELHFSMYNRQISRLGSDLEESREKGRKHCRLLKLFFNVRRAWGKFDREKKKKAERQRQAELERDYGRSVIPFE</sequence>
<name>D0W2K1_NEICI</name>
<proteinExistence type="predicted"/>
<evidence type="ECO:0000256" key="2">
    <source>
        <dbReference type="ARBA" id="ARBA00005222"/>
    </source>
</evidence>
<gene>
    <name evidence="6" type="primary">lgtE</name>
    <name evidence="6" type="ORF">NEICINOT_03884</name>
</gene>
<dbReference type="Proteomes" id="UP000003294">
    <property type="component" value="Unassembled WGS sequence"/>
</dbReference>
<keyword evidence="3" id="KW-0448">Lipopolysaccharide biosynthesis</keyword>
<keyword evidence="6" id="KW-0328">Glycosyltransferase</keyword>
<evidence type="ECO:0000259" key="5">
    <source>
        <dbReference type="Pfam" id="PF01755"/>
    </source>
</evidence>
<evidence type="ECO:0000256" key="4">
    <source>
        <dbReference type="SAM" id="MobiDB-lite"/>
    </source>
</evidence>
<dbReference type="UniPathway" id="UPA00501"/>
<dbReference type="CDD" id="cd06532">
    <property type="entry name" value="Glyco_transf_25"/>
    <property type="match status" value="1"/>
</dbReference>
<evidence type="ECO:0000313" key="6">
    <source>
        <dbReference type="EMBL" id="EEZ72048.1"/>
    </source>
</evidence>
<feature type="domain" description="Glycosyl transferase family 25" evidence="5">
    <location>
        <begin position="17"/>
        <end position="200"/>
    </location>
</feature>
<comment type="pathway">
    <text evidence="2">Glycan metabolism; lacto-N-neotetraose biosynthesis.</text>
</comment>
<comment type="pathway">
    <text evidence="1">Bacterial outer membrane biogenesis; lipooligosaccharide biosynthesis.</text>
</comment>
<dbReference type="GO" id="GO:0016757">
    <property type="term" value="F:glycosyltransferase activity"/>
    <property type="evidence" value="ECO:0007669"/>
    <property type="project" value="UniProtKB-KW"/>
</dbReference>
<dbReference type="AlphaFoldDB" id="D0W2K1"/>
<reference evidence="6 7" key="1">
    <citation type="submission" date="2009-10" db="EMBL/GenBank/DDBJ databases">
        <authorList>
            <person name="Weinstock G."/>
            <person name="Sodergren E."/>
            <person name="Clifton S."/>
            <person name="Fulton L."/>
            <person name="Fulton B."/>
            <person name="Courtney L."/>
            <person name="Fronick C."/>
            <person name="Harrison M."/>
            <person name="Strong C."/>
            <person name="Farmer C."/>
            <person name="Delahaunty K."/>
            <person name="Markovic C."/>
            <person name="Hall O."/>
            <person name="Minx P."/>
            <person name="Tomlinson C."/>
            <person name="Mitreva M."/>
            <person name="Nelson J."/>
            <person name="Hou S."/>
            <person name="Wollam A."/>
            <person name="Pepin K.H."/>
            <person name="Johnson M."/>
            <person name="Bhonagiri V."/>
            <person name="Nash W.E."/>
            <person name="Warren W."/>
            <person name="Chinwalla A."/>
            <person name="Mardis E.R."/>
            <person name="Wilson R.K."/>
        </authorList>
    </citation>
    <scope>NUCLEOTIDE SEQUENCE [LARGE SCALE GENOMIC DNA]</scope>
    <source>
        <strain evidence="6 7">ATCC 14685</strain>
    </source>
</reference>